<evidence type="ECO:0000256" key="3">
    <source>
        <dbReference type="ARBA" id="ARBA00029447"/>
    </source>
</evidence>
<dbReference type="PANTHER" id="PTHR43531">
    <property type="entry name" value="PROTEIN ICFG"/>
    <property type="match status" value="1"/>
</dbReference>
<evidence type="ECO:0000259" key="8">
    <source>
        <dbReference type="PROSITE" id="PS50885"/>
    </source>
</evidence>
<dbReference type="Pfam" id="PF00015">
    <property type="entry name" value="MCPsignal"/>
    <property type="match status" value="1"/>
</dbReference>
<evidence type="ECO:0000256" key="6">
    <source>
        <dbReference type="SAM" id="Phobius"/>
    </source>
</evidence>
<evidence type="ECO:0000256" key="5">
    <source>
        <dbReference type="SAM" id="Coils"/>
    </source>
</evidence>
<dbReference type="EMBL" id="WKJJ01000001">
    <property type="protein sequence ID" value="MRV70153.1"/>
    <property type="molecule type" value="Genomic_DNA"/>
</dbReference>
<dbReference type="SUPFAM" id="SSF58104">
    <property type="entry name" value="Methyl-accepting chemotaxis protein (MCP) signaling domain"/>
    <property type="match status" value="1"/>
</dbReference>
<dbReference type="SMART" id="SM00283">
    <property type="entry name" value="MA"/>
    <property type="match status" value="1"/>
</dbReference>
<evidence type="ECO:0000259" key="7">
    <source>
        <dbReference type="PROSITE" id="PS50111"/>
    </source>
</evidence>
<accession>A0A7X2II96</accession>
<dbReference type="PRINTS" id="PR00260">
    <property type="entry name" value="CHEMTRNSDUCR"/>
</dbReference>
<keyword evidence="6" id="KW-1133">Transmembrane helix</keyword>
<comment type="caution">
    <text evidence="9">The sequence shown here is derived from an EMBL/GenBank/DDBJ whole genome shotgun (WGS) entry which is preliminary data.</text>
</comment>
<feature type="transmembrane region" description="Helical" evidence="6">
    <location>
        <begin position="185"/>
        <end position="210"/>
    </location>
</feature>
<dbReference type="InterPro" id="IPR004090">
    <property type="entry name" value="Chemotax_Me-accpt_rcpt"/>
</dbReference>
<dbReference type="CDD" id="cd11386">
    <property type="entry name" value="MCP_signal"/>
    <property type="match status" value="1"/>
</dbReference>
<dbReference type="InterPro" id="IPR003660">
    <property type="entry name" value="HAMP_dom"/>
</dbReference>
<reference evidence="9 10" key="1">
    <citation type="submission" date="2019-11" db="EMBL/GenBank/DDBJ databases">
        <title>Novel species isolated from a subtropical stream in China.</title>
        <authorList>
            <person name="Lu H."/>
        </authorList>
    </citation>
    <scope>NUCLEOTIDE SEQUENCE [LARGE SCALE GENOMIC DNA]</scope>
    <source>
        <strain evidence="9 10">FT92W</strain>
    </source>
</reference>
<dbReference type="InterPro" id="IPR051310">
    <property type="entry name" value="MCP_chemotaxis"/>
</dbReference>
<dbReference type="Proteomes" id="UP000446768">
    <property type="component" value="Unassembled WGS sequence"/>
</dbReference>
<dbReference type="InterPro" id="IPR024478">
    <property type="entry name" value="HlyB_4HB_MCP"/>
</dbReference>
<dbReference type="CDD" id="cd06225">
    <property type="entry name" value="HAMP"/>
    <property type="match status" value="1"/>
</dbReference>
<dbReference type="Pfam" id="PF00672">
    <property type="entry name" value="HAMP"/>
    <property type="match status" value="1"/>
</dbReference>
<keyword evidence="10" id="KW-1185">Reference proteome</keyword>
<dbReference type="GO" id="GO:0005886">
    <property type="term" value="C:plasma membrane"/>
    <property type="evidence" value="ECO:0007669"/>
    <property type="project" value="TreeGrafter"/>
</dbReference>
<dbReference type="AlphaFoldDB" id="A0A7X2II96"/>
<evidence type="ECO:0000313" key="10">
    <source>
        <dbReference type="Proteomes" id="UP000446768"/>
    </source>
</evidence>
<comment type="subcellular location">
    <subcellularLocation>
        <location evidence="1">Membrane</location>
    </subcellularLocation>
</comment>
<dbReference type="GO" id="GO:0006935">
    <property type="term" value="P:chemotaxis"/>
    <property type="evidence" value="ECO:0007669"/>
    <property type="project" value="InterPro"/>
</dbReference>
<name>A0A7X2II96_9BURK</name>
<proteinExistence type="inferred from homology"/>
<dbReference type="Gene3D" id="1.10.287.950">
    <property type="entry name" value="Methyl-accepting chemotaxis protein"/>
    <property type="match status" value="1"/>
</dbReference>
<protein>
    <submittedName>
        <fullName evidence="9">HAMP domain-containing protein</fullName>
    </submittedName>
</protein>
<dbReference type="GO" id="GO:0004888">
    <property type="term" value="F:transmembrane signaling receptor activity"/>
    <property type="evidence" value="ECO:0007669"/>
    <property type="project" value="InterPro"/>
</dbReference>
<dbReference type="InterPro" id="IPR004089">
    <property type="entry name" value="MCPsignal_dom"/>
</dbReference>
<evidence type="ECO:0000256" key="4">
    <source>
        <dbReference type="PROSITE-ProRule" id="PRU00284"/>
    </source>
</evidence>
<keyword evidence="6" id="KW-0472">Membrane</keyword>
<evidence type="ECO:0000256" key="1">
    <source>
        <dbReference type="ARBA" id="ARBA00004370"/>
    </source>
</evidence>
<feature type="domain" description="Methyl-accepting transducer" evidence="7">
    <location>
        <begin position="268"/>
        <end position="497"/>
    </location>
</feature>
<dbReference type="Pfam" id="PF12729">
    <property type="entry name" value="4HB_MCP_1"/>
    <property type="match status" value="1"/>
</dbReference>
<gene>
    <name evidence="9" type="ORF">GJ700_00245</name>
</gene>
<keyword evidence="5" id="KW-0175">Coiled coil</keyword>
<keyword evidence="2" id="KW-0488">Methylation</keyword>
<comment type="similarity">
    <text evidence="3">Belongs to the methyl-accepting chemotaxis (MCP) protein family.</text>
</comment>
<feature type="coiled-coil region" evidence="5">
    <location>
        <begin position="468"/>
        <end position="513"/>
    </location>
</feature>
<dbReference type="PROSITE" id="PS50885">
    <property type="entry name" value="HAMP"/>
    <property type="match status" value="1"/>
</dbReference>
<dbReference type="PANTHER" id="PTHR43531:SF14">
    <property type="entry name" value="METHYL-ACCEPTING CHEMOTAXIS PROTEIN I-RELATED"/>
    <property type="match status" value="1"/>
</dbReference>
<dbReference type="FunFam" id="1.10.287.950:FF:000001">
    <property type="entry name" value="Methyl-accepting chemotaxis sensory transducer"/>
    <property type="match status" value="1"/>
</dbReference>
<keyword evidence="4" id="KW-0807">Transducer</keyword>
<dbReference type="PROSITE" id="PS50111">
    <property type="entry name" value="CHEMOTAXIS_TRANSDUC_2"/>
    <property type="match status" value="1"/>
</dbReference>
<evidence type="ECO:0000256" key="2">
    <source>
        <dbReference type="ARBA" id="ARBA00022481"/>
    </source>
</evidence>
<dbReference type="GO" id="GO:0007165">
    <property type="term" value="P:signal transduction"/>
    <property type="evidence" value="ECO:0007669"/>
    <property type="project" value="UniProtKB-KW"/>
</dbReference>
<evidence type="ECO:0000313" key="9">
    <source>
        <dbReference type="EMBL" id="MRV70153.1"/>
    </source>
</evidence>
<feature type="domain" description="HAMP" evidence="8">
    <location>
        <begin position="211"/>
        <end position="263"/>
    </location>
</feature>
<keyword evidence="6" id="KW-0812">Transmembrane</keyword>
<dbReference type="RefSeq" id="WP_154370659.1">
    <property type="nucleotide sequence ID" value="NZ_WKJJ01000001.1"/>
</dbReference>
<sequence>MKNLTIKARLIAAMAFLSLLLTAIGLAGMNSLSQTNASLQTVYDDRLVAMGMLHKISGALQRNQLDLGNAVDMDPGPAVQQLLADVLARRTEVDRTWDGYMQTYLTPEEKQLADTFGAHIISMRQKAMQPMVDALAAGDKEKAAALVHAVLDPSMAQALASVEKLVQLQLDVGRQEYDASQAHYAVFRLISIASVLVGLVVGVVMGWWLLRAILQPLKEAIGVAEAVAEGDLSQRIDVRANDEMGQLTRALERMSRSLAGIVTQVRSGTETIAMASGEIATGNSDLSARTESQASSLQQTASSMEQLNGAVQNNTANARQADRLAHEASAVAVRGGQVVAQVVATMGAINASSGKIADIIGVIDGIAFQTNILALNAAVEAARAGEQGRGFAVVASEVRNLAQRSAAAAREIKTLIGDSVAQVGEGSRLVNEAGATMGEVVGSVERVTRIMSEILTASEEQSRGLDQINQAVAEMDTVTQQNAALVEQASAAAEALQDQARELEQAVSVFRLAQHAETPPGAPSLRVVRDSRAEPLLLARAVRESEVA</sequence>
<dbReference type="SMART" id="SM00304">
    <property type="entry name" value="HAMP"/>
    <property type="match status" value="1"/>
</dbReference>
<organism evidence="9 10">
    <name type="scientific">Pseudoduganella rivuli</name>
    <dbReference type="NCBI Taxonomy" id="2666085"/>
    <lineage>
        <taxon>Bacteria</taxon>
        <taxon>Pseudomonadati</taxon>
        <taxon>Pseudomonadota</taxon>
        <taxon>Betaproteobacteria</taxon>
        <taxon>Burkholderiales</taxon>
        <taxon>Oxalobacteraceae</taxon>
        <taxon>Telluria group</taxon>
        <taxon>Pseudoduganella</taxon>
    </lineage>
</organism>